<name>A0ABP0K0L9_9DINO</name>
<evidence type="ECO:0000259" key="3">
    <source>
        <dbReference type="Pfam" id="PF01849"/>
    </source>
</evidence>
<keyword evidence="5" id="KW-1185">Reference proteome</keyword>
<reference evidence="4 5" key="1">
    <citation type="submission" date="2024-02" db="EMBL/GenBank/DDBJ databases">
        <authorList>
            <person name="Chen Y."/>
            <person name="Shah S."/>
            <person name="Dougan E. K."/>
            <person name="Thang M."/>
            <person name="Chan C."/>
        </authorList>
    </citation>
    <scope>NUCLEOTIDE SEQUENCE [LARGE SCALE GENOMIC DNA]</scope>
</reference>
<feature type="domain" description="NAC-A/B" evidence="3">
    <location>
        <begin position="642"/>
        <end position="674"/>
    </location>
</feature>
<evidence type="ECO:0000313" key="4">
    <source>
        <dbReference type="EMBL" id="CAK9019878.1"/>
    </source>
</evidence>
<evidence type="ECO:0000256" key="2">
    <source>
        <dbReference type="SAM" id="MobiDB-lite"/>
    </source>
</evidence>
<dbReference type="InterPro" id="IPR039370">
    <property type="entry name" value="BTF3"/>
</dbReference>
<evidence type="ECO:0000256" key="1">
    <source>
        <dbReference type="ARBA" id="ARBA00005296"/>
    </source>
</evidence>
<dbReference type="PANTHER" id="PTHR10351">
    <property type="entry name" value="TRANSCRIPTION FACTOR BTF3 FAMILY MEMBER"/>
    <property type="match status" value="1"/>
</dbReference>
<feature type="region of interest" description="Disordered" evidence="2">
    <location>
        <begin position="43"/>
        <end position="63"/>
    </location>
</feature>
<dbReference type="InterPro" id="IPR038187">
    <property type="entry name" value="NAC_A/B_dom_sf"/>
</dbReference>
<dbReference type="Pfam" id="PF01849">
    <property type="entry name" value="NAC"/>
    <property type="match status" value="1"/>
</dbReference>
<proteinExistence type="inferred from homology"/>
<dbReference type="Proteomes" id="UP001642484">
    <property type="component" value="Unassembled WGS sequence"/>
</dbReference>
<protein>
    <recommendedName>
        <fullName evidence="3">NAC-A/B domain-containing protein</fullName>
    </recommendedName>
</protein>
<evidence type="ECO:0000313" key="5">
    <source>
        <dbReference type="Proteomes" id="UP001642484"/>
    </source>
</evidence>
<gene>
    <name evidence="4" type="ORF">CCMP2556_LOCUS13827</name>
</gene>
<comment type="caution">
    <text evidence="4">The sequence shown here is derived from an EMBL/GenBank/DDBJ whole genome shotgun (WGS) entry which is preliminary data.</text>
</comment>
<dbReference type="EMBL" id="CAXAMN010006991">
    <property type="protein sequence ID" value="CAK9019878.1"/>
    <property type="molecule type" value="Genomic_DNA"/>
</dbReference>
<dbReference type="InterPro" id="IPR002715">
    <property type="entry name" value="Nas_poly-pep-assoc_cplx_dom"/>
</dbReference>
<sequence>MPCCCWEETTENLHIVQLSTDSVVPGGSPRFVVADPFDMPVTPSRAVDRAEPGPRPGRQQLREQIPTPRMQWFTMHGVVSDNELGEEERKAALLQIYQDSVLDLLGGLQLTQLAANQEYVDTHCQLMSDFRSLKVDYGSDNSITEFPLANITKMYRIWKQRANQFNLADCHPRTSYSFPETEHIVIIEFICRKLVFVFADEIVAQRFLLCMELLTWQAQHEDWRPGAKRLAVLAARAKLAQKFDAVRTGGKGTTRRRDPREEWDVTGWAVDGWMSSGGRKMVKHQASSADEKQLQAHLKRLGLNNIPGAACRARAHRIAIRPIAAQAARASLLEPELMRCVDGQQVLRVGAATQLPLTDADLHCFLGRLKELRKMPISGGDLRAFLRKVEEALTRLSCGPATGQAATAHRALTIFAELRCRQGAVFAWPLVLQQRQELEAPQLAEAVWAASAELLYEAVGLARDLTPQVSQLPPEPLYRLIYGLARIHSGRGSTSLLRAAERAAVKVLRAAPCALMPRQVVRFCWSLARLGCRDDKVFEAFEVVLSDVLDRLQYKELEALYSILTELERTSEWKLIHDVERAMESRYEDFAENKRPRKQPFRRRWMRADLMHTVIGSKRRTRRLLPGGCGALDNGWKYGAGKGIEEVNMFTEDGGVLHFNTPKVQAAVGANTYAARRSRLFRVGLEHSAPEAFSKGNAQCGWRRCFSAIPLPWVKRSWVLKPVVDNDHPRRAATSAPC</sequence>
<accession>A0ABP0K0L9</accession>
<dbReference type="Gene3D" id="2.20.70.30">
    <property type="entry name" value="Nascent polypeptide-associated complex domain"/>
    <property type="match status" value="1"/>
</dbReference>
<organism evidence="4 5">
    <name type="scientific">Durusdinium trenchii</name>
    <dbReference type="NCBI Taxonomy" id="1381693"/>
    <lineage>
        <taxon>Eukaryota</taxon>
        <taxon>Sar</taxon>
        <taxon>Alveolata</taxon>
        <taxon>Dinophyceae</taxon>
        <taxon>Suessiales</taxon>
        <taxon>Symbiodiniaceae</taxon>
        <taxon>Durusdinium</taxon>
    </lineage>
</organism>
<comment type="similarity">
    <text evidence="1">Belongs to the NAC-beta family.</text>
</comment>